<dbReference type="Proteomes" id="UP000017836">
    <property type="component" value="Unassembled WGS sequence"/>
</dbReference>
<dbReference type="EMBL" id="KI397142">
    <property type="protein sequence ID" value="ERM96520.1"/>
    <property type="molecule type" value="Genomic_DNA"/>
</dbReference>
<organism evidence="3 4">
    <name type="scientific">Amborella trichopoda</name>
    <dbReference type="NCBI Taxonomy" id="13333"/>
    <lineage>
        <taxon>Eukaryota</taxon>
        <taxon>Viridiplantae</taxon>
        <taxon>Streptophyta</taxon>
        <taxon>Embryophyta</taxon>
        <taxon>Tracheophyta</taxon>
        <taxon>Spermatophyta</taxon>
        <taxon>Magnoliopsida</taxon>
        <taxon>Amborellales</taxon>
        <taxon>Amborellaceae</taxon>
        <taxon>Amborella</taxon>
    </lineage>
</organism>
<keyword evidence="2" id="KW-0472">Membrane</keyword>
<keyword evidence="2" id="KW-0812">Transmembrane</keyword>
<dbReference type="STRING" id="13333.W1NMM1"/>
<evidence type="ECO:0000313" key="4">
    <source>
        <dbReference type="Proteomes" id="UP000017836"/>
    </source>
</evidence>
<keyword evidence="4" id="KW-1185">Reference proteome</keyword>
<evidence type="ECO:0000256" key="1">
    <source>
        <dbReference type="SAM" id="MobiDB-lite"/>
    </source>
</evidence>
<gene>
    <name evidence="3" type="ORF">AMTR_s00001p00264190</name>
</gene>
<dbReference type="Gramene" id="ERM96520">
    <property type="protein sequence ID" value="ERM96520"/>
    <property type="gene ID" value="AMTR_s00001p00264190"/>
</dbReference>
<dbReference type="HOGENOM" id="CLU_1930347_0_0_1"/>
<keyword evidence="2" id="KW-1133">Transmembrane helix</keyword>
<name>W1NMM1_AMBTC</name>
<sequence length="131" mass="14718">MSMFFTFLPQDEVLLIFLLASGVSYPLLLPDKIYSSRIVNYYIFPVTLCGNEVATDAAGIWYVTFIIVCSLGAIAGAVIVAKKYYKKPESMAPKFQQLAQVQIQGFLDDDDEEEENDCLNPQVPRNDKSHL</sequence>
<protein>
    <submittedName>
        <fullName evidence="3">Uncharacterized protein</fullName>
    </submittedName>
</protein>
<evidence type="ECO:0000313" key="3">
    <source>
        <dbReference type="EMBL" id="ERM96520.1"/>
    </source>
</evidence>
<feature type="transmembrane region" description="Helical" evidence="2">
    <location>
        <begin position="59"/>
        <end position="81"/>
    </location>
</feature>
<proteinExistence type="predicted"/>
<accession>W1NMM1</accession>
<evidence type="ECO:0000256" key="2">
    <source>
        <dbReference type="SAM" id="Phobius"/>
    </source>
</evidence>
<dbReference type="AlphaFoldDB" id="W1NMM1"/>
<feature type="region of interest" description="Disordered" evidence="1">
    <location>
        <begin position="111"/>
        <end position="131"/>
    </location>
</feature>
<reference evidence="4" key="1">
    <citation type="journal article" date="2013" name="Science">
        <title>The Amborella genome and the evolution of flowering plants.</title>
        <authorList>
            <consortium name="Amborella Genome Project"/>
        </authorList>
    </citation>
    <scope>NUCLEOTIDE SEQUENCE [LARGE SCALE GENOMIC DNA]</scope>
</reference>